<keyword evidence="1" id="KW-0812">Transmembrane</keyword>
<sequence length="110" mass="11715">MRLRLLARRMGYRAVVAGACLMFAAAALAMVHVAIVLALASQLGLVQATLILAAADLLIAALLALLAARDHPGPAEREAALLRESAWRGLRQQVVLAGLVTTLTNLLRRR</sequence>
<feature type="transmembrane region" description="Helical" evidence="1">
    <location>
        <begin position="45"/>
        <end position="68"/>
    </location>
</feature>
<dbReference type="Proteomes" id="UP001165679">
    <property type="component" value="Unassembled WGS sequence"/>
</dbReference>
<protein>
    <submittedName>
        <fullName evidence="2">Uncharacterized protein</fullName>
    </submittedName>
</protein>
<keyword evidence="1" id="KW-0472">Membrane</keyword>
<keyword evidence="3" id="KW-1185">Reference proteome</keyword>
<feature type="transmembrane region" description="Helical" evidence="1">
    <location>
        <begin position="12"/>
        <end position="39"/>
    </location>
</feature>
<dbReference type="RefSeq" id="WP_264711612.1">
    <property type="nucleotide sequence ID" value="NZ_JAPDNT010000001.1"/>
</dbReference>
<name>A0AA42CFQ8_9PROT</name>
<gene>
    <name evidence="2" type="ORF">OL599_00425</name>
</gene>
<dbReference type="AlphaFoldDB" id="A0AA42CFQ8"/>
<evidence type="ECO:0000313" key="3">
    <source>
        <dbReference type="Proteomes" id="UP001165679"/>
    </source>
</evidence>
<reference evidence="2" key="1">
    <citation type="submission" date="2022-09" db="EMBL/GenBank/DDBJ databases">
        <title>Rhodovastum sp. nov. RN2-1 isolated from soil in Seongnam, South Korea.</title>
        <authorList>
            <person name="Le N.T."/>
        </authorList>
    </citation>
    <scope>NUCLEOTIDE SEQUENCE</scope>
    <source>
        <strain evidence="2">RN2-1</strain>
    </source>
</reference>
<reference evidence="2" key="2">
    <citation type="submission" date="2022-10" db="EMBL/GenBank/DDBJ databases">
        <authorList>
            <person name="Trinh H.N."/>
        </authorList>
    </citation>
    <scope>NUCLEOTIDE SEQUENCE</scope>
    <source>
        <strain evidence="2">RN2-1</strain>
    </source>
</reference>
<keyword evidence="1" id="KW-1133">Transmembrane helix</keyword>
<evidence type="ECO:0000256" key="1">
    <source>
        <dbReference type="SAM" id="Phobius"/>
    </source>
</evidence>
<organism evidence="2 3">
    <name type="scientific">Limobrevibacterium gyesilva</name>
    <dbReference type="NCBI Taxonomy" id="2991712"/>
    <lineage>
        <taxon>Bacteria</taxon>
        <taxon>Pseudomonadati</taxon>
        <taxon>Pseudomonadota</taxon>
        <taxon>Alphaproteobacteria</taxon>
        <taxon>Acetobacterales</taxon>
        <taxon>Acetobacteraceae</taxon>
        <taxon>Limobrevibacterium</taxon>
    </lineage>
</organism>
<dbReference type="EMBL" id="JAPDNT010000001">
    <property type="protein sequence ID" value="MCW3473030.1"/>
    <property type="molecule type" value="Genomic_DNA"/>
</dbReference>
<evidence type="ECO:0000313" key="2">
    <source>
        <dbReference type="EMBL" id="MCW3473030.1"/>
    </source>
</evidence>
<proteinExistence type="predicted"/>
<accession>A0AA42CFQ8</accession>
<comment type="caution">
    <text evidence="2">The sequence shown here is derived from an EMBL/GenBank/DDBJ whole genome shotgun (WGS) entry which is preliminary data.</text>
</comment>